<name>A0ABV6ZXY4_9PROT</name>
<dbReference type="Gene3D" id="3.40.50.1820">
    <property type="entry name" value="alpha/beta hydrolase"/>
    <property type="match status" value="1"/>
</dbReference>
<dbReference type="RefSeq" id="WP_343164606.1">
    <property type="nucleotide sequence ID" value="NZ_JBHRSV010000016.1"/>
</dbReference>
<dbReference type="EC" id="3.1.-.-" evidence="3"/>
<dbReference type="InterPro" id="IPR002925">
    <property type="entry name" value="Dienelactn_hydro"/>
</dbReference>
<gene>
    <name evidence="3" type="ORF">ACFOOR_09260</name>
</gene>
<feature type="domain" description="Dienelactone hydrolase" evidence="2">
    <location>
        <begin position="48"/>
        <end position="278"/>
    </location>
</feature>
<keyword evidence="1 3" id="KW-0378">Hydrolase</keyword>
<dbReference type="Pfam" id="PF01738">
    <property type="entry name" value="DLH"/>
    <property type="match status" value="1"/>
</dbReference>
<organism evidence="3 4">
    <name type="scientific">Hyphobacterium vulgare</name>
    <dbReference type="NCBI Taxonomy" id="1736751"/>
    <lineage>
        <taxon>Bacteria</taxon>
        <taxon>Pseudomonadati</taxon>
        <taxon>Pseudomonadota</taxon>
        <taxon>Alphaproteobacteria</taxon>
        <taxon>Maricaulales</taxon>
        <taxon>Maricaulaceae</taxon>
        <taxon>Hyphobacterium</taxon>
    </lineage>
</organism>
<dbReference type="PANTHER" id="PTHR22946">
    <property type="entry name" value="DIENELACTONE HYDROLASE DOMAIN-CONTAINING PROTEIN-RELATED"/>
    <property type="match status" value="1"/>
</dbReference>
<dbReference type="Proteomes" id="UP001595379">
    <property type="component" value="Unassembled WGS sequence"/>
</dbReference>
<evidence type="ECO:0000259" key="2">
    <source>
        <dbReference type="Pfam" id="PF01738"/>
    </source>
</evidence>
<evidence type="ECO:0000256" key="1">
    <source>
        <dbReference type="ARBA" id="ARBA00022801"/>
    </source>
</evidence>
<comment type="caution">
    <text evidence="3">The sequence shown here is derived from an EMBL/GenBank/DDBJ whole genome shotgun (WGS) entry which is preliminary data.</text>
</comment>
<accession>A0ABV6ZXY4</accession>
<proteinExistence type="predicted"/>
<dbReference type="GO" id="GO:0016787">
    <property type="term" value="F:hydrolase activity"/>
    <property type="evidence" value="ECO:0007669"/>
    <property type="project" value="UniProtKB-KW"/>
</dbReference>
<dbReference type="PANTHER" id="PTHR22946:SF9">
    <property type="entry name" value="POLYKETIDE TRANSFERASE AF380"/>
    <property type="match status" value="1"/>
</dbReference>
<dbReference type="InterPro" id="IPR029058">
    <property type="entry name" value="AB_hydrolase_fold"/>
</dbReference>
<reference evidence="4" key="1">
    <citation type="journal article" date="2019" name="Int. J. Syst. Evol. Microbiol.">
        <title>The Global Catalogue of Microorganisms (GCM) 10K type strain sequencing project: providing services to taxonomists for standard genome sequencing and annotation.</title>
        <authorList>
            <consortium name="The Broad Institute Genomics Platform"/>
            <consortium name="The Broad Institute Genome Sequencing Center for Infectious Disease"/>
            <person name="Wu L."/>
            <person name="Ma J."/>
        </authorList>
    </citation>
    <scope>NUCLEOTIDE SEQUENCE [LARGE SCALE GENOMIC DNA]</scope>
    <source>
        <strain evidence="4">KCTC 52487</strain>
    </source>
</reference>
<dbReference type="EMBL" id="JBHRSV010000016">
    <property type="protein sequence ID" value="MFC2926294.1"/>
    <property type="molecule type" value="Genomic_DNA"/>
</dbReference>
<evidence type="ECO:0000313" key="4">
    <source>
        <dbReference type="Proteomes" id="UP001595379"/>
    </source>
</evidence>
<protein>
    <submittedName>
        <fullName evidence="3">Dienelactone hydrolase family protein</fullName>
        <ecNumber evidence="3">3.1.-.-</ecNumber>
    </submittedName>
</protein>
<evidence type="ECO:0000313" key="3">
    <source>
        <dbReference type="EMBL" id="MFC2926294.1"/>
    </source>
</evidence>
<keyword evidence="4" id="KW-1185">Reference proteome</keyword>
<dbReference type="SUPFAM" id="SSF53474">
    <property type="entry name" value="alpha/beta-Hydrolases"/>
    <property type="match status" value="1"/>
</dbReference>
<sequence length="283" mass="30762">MIAALVLIALIGAMAAILLLVRARGLLSDHPQYRLVALAARLRRHTEIYRPEGAGPFPAIILLHGCGGPRGLTERYGRLAAANNVIAIAPDSLALRGIDYEAAVKTVCTGARLRAPERAGDVLAALEIARRDPRVDSRRIAIAGWSHGAWTLLDLLTLVADGKAPTNLFHLPHRALRGVRAALVFYPYSGFPARSRIRNWARGVPVEAILVEGDMVCDETQSVAVFERQRAAGAEIDWQVWSGVTHGFDEDNHLPGSGLVFHPEKVKAAEAAFTDFLKRRLIA</sequence>
<dbReference type="InterPro" id="IPR050261">
    <property type="entry name" value="FrsA_esterase"/>
</dbReference>